<dbReference type="Proteomes" id="UP000245468">
    <property type="component" value="Chromosome"/>
</dbReference>
<dbReference type="EMBL" id="CP029346">
    <property type="protein sequence ID" value="AWL09650.1"/>
    <property type="molecule type" value="Genomic_DNA"/>
</dbReference>
<name>A0A2S2DX89_9BACT</name>
<evidence type="ECO:0000313" key="3">
    <source>
        <dbReference type="Proteomes" id="UP000245468"/>
    </source>
</evidence>
<keyword evidence="3" id="KW-1185">Reference proteome</keyword>
<evidence type="ECO:0000313" key="2">
    <source>
        <dbReference type="EMBL" id="AWL09650.1"/>
    </source>
</evidence>
<protein>
    <recommendedName>
        <fullName evidence="1">3-keto-alpha-glucoside-1,2-lyase/3-keto-2-hydroxy-glucal hydratase domain-containing protein</fullName>
    </recommendedName>
</protein>
<feature type="domain" description="3-keto-alpha-glucoside-1,2-lyase/3-keto-2-hydroxy-glucal hydratase" evidence="1">
    <location>
        <begin position="30"/>
        <end position="236"/>
    </location>
</feature>
<dbReference type="Pfam" id="PF06439">
    <property type="entry name" value="3keto-disac_hyd"/>
    <property type="match status" value="1"/>
</dbReference>
<dbReference type="PROSITE" id="PS51257">
    <property type="entry name" value="PROKAR_LIPOPROTEIN"/>
    <property type="match status" value="1"/>
</dbReference>
<sequence>MKIVFSLLIISALCSCSRDNVLTKSEKSAGFTLMFDGKSTQGWRGAFMNEFPKKGWVIRDGALLGELSNGGEAADGGDIVSLKKYKNFDLQFDWKLGKLGNSGVKYLVEEKMPKATGGSQPGYEYQLIDDADFIYNDKHLPAEIKTGSLYQIAAAQKPDVNIAVWHTSRIVFNNDQIEHYLDGKLIVSINRKSKAFLDGFQQSKFKSFPNYPTIQEGHILLQDHGHNVAFKNIKIKEL</sequence>
<dbReference type="GO" id="GO:0016787">
    <property type="term" value="F:hydrolase activity"/>
    <property type="evidence" value="ECO:0007669"/>
    <property type="project" value="InterPro"/>
</dbReference>
<dbReference type="Gene3D" id="2.60.120.560">
    <property type="entry name" value="Exo-inulinase, domain 1"/>
    <property type="match status" value="1"/>
</dbReference>
<evidence type="ECO:0000259" key="1">
    <source>
        <dbReference type="Pfam" id="PF06439"/>
    </source>
</evidence>
<dbReference type="AlphaFoldDB" id="A0A2S2DX89"/>
<dbReference type="KEGG" id="psez:HME7025_01798"/>
<reference evidence="3" key="1">
    <citation type="submission" date="2018-05" db="EMBL/GenBank/DDBJ databases">
        <title>Pseudarcicella sp. HME7025 Genome sequencing and assembly.</title>
        <authorList>
            <person name="Kim H."/>
            <person name="Kang H."/>
            <person name="Joh K."/>
        </authorList>
    </citation>
    <scope>NUCLEOTIDE SEQUENCE [LARGE SCALE GENOMIC DNA]</scope>
    <source>
        <strain evidence="3">HME7025</strain>
    </source>
</reference>
<organism evidence="2 3">
    <name type="scientific">Aquirufa nivalisilvae</name>
    <dbReference type="NCBI Taxonomy" id="2516557"/>
    <lineage>
        <taxon>Bacteria</taxon>
        <taxon>Pseudomonadati</taxon>
        <taxon>Bacteroidota</taxon>
        <taxon>Cytophagia</taxon>
        <taxon>Cytophagales</taxon>
        <taxon>Flectobacillaceae</taxon>
        <taxon>Aquirufa</taxon>
    </lineage>
</organism>
<proteinExistence type="predicted"/>
<dbReference type="RefSeq" id="WP_109323321.1">
    <property type="nucleotide sequence ID" value="NZ_CP029346.1"/>
</dbReference>
<accession>A0A2S2DX89</accession>
<gene>
    <name evidence="2" type="ORF">HME7025_01798</name>
</gene>
<dbReference type="InterPro" id="IPR010496">
    <property type="entry name" value="AL/BT2_dom"/>
</dbReference>
<dbReference type="OrthoDB" id="9806233at2"/>